<feature type="compositionally biased region" description="Basic and acidic residues" evidence="1">
    <location>
        <begin position="94"/>
        <end position="104"/>
    </location>
</feature>
<proteinExistence type="predicted"/>
<name>A0AAQ1SS16_9PSED</name>
<reference evidence="2 3" key="1">
    <citation type="submission" date="2018-02" db="EMBL/GenBank/DDBJ databases">
        <authorList>
            <person name="Dubost A."/>
        </authorList>
    </citation>
    <scope>NUCLEOTIDE SEQUENCE [LARGE SCALE GENOMIC DNA]</scope>
    <source>
        <strain evidence="3">JV551A3</strain>
    </source>
</reference>
<dbReference type="EMBL" id="OPYN01000046">
    <property type="protein sequence ID" value="SPO59214.1"/>
    <property type="molecule type" value="Genomic_DNA"/>
</dbReference>
<evidence type="ECO:0000313" key="2">
    <source>
        <dbReference type="EMBL" id="SPO59214.1"/>
    </source>
</evidence>
<dbReference type="Proteomes" id="UP000294335">
    <property type="component" value="Unassembled WGS sequence"/>
</dbReference>
<feature type="region of interest" description="Disordered" evidence="1">
    <location>
        <begin position="82"/>
        <end position="104"/>
    </location>
</feature>
<protein>
    <submittedName>
        <fullName evidence="2">Uncharacterized protein</fullName>
    </submittedName>
</protein>
<gene>
    <name evidence="2" type="ORF">JV551A3_V1_460077</name>
</gene>
<dbReference type="AlphaFoldDB" id="A0AAQ1SS16"/>
<sequence>MVRDHPHDLRGLGILHGLPGQADQALSLQASSQSLWERAAREEAGTVHLTSGVSHALCIRPFCTKNELSCVVLIARCFHEPASAQHRGQGWPCRRTEPDRHRRR</sequence>
<evidence type="ECO:0000313" key="3">
    <source>
        <dbReference type="Proteomes" id="UP000294335"/>
    </source>
</evidence>
<organism evidence="2 3">
    <name type="scientific">Pseudomonas inefficax</name>
    <dbReference type="NCBI Taxonomy" id="2078786"/>
    <lineage>
        <taxon>Bacteria</taxon>
        <taxon>Pseudomonadati</taxon>
        <taxon>Pseudomonadota</taxon>
        <taxon>Gammaproteobacteria</taxon>
        <taxon>Pseudomonadales</taxon>
        <taxon>Pseudomonadaceae</taxon>
        <taxon>Pseudomonas</taxon>
    </lineage>
</organism>
<keyword evidence="3" id="KW-1185">Reference proteome</keyword>
<accession>A0AAQ1SS16</accession>
<evidence type="ECO:0000256" key="1">
    <source>
        <dbReference type="SAM" id="MobiDB-lite"/>
    </source>
</evidence>
<comment type="caution">
    <text evidence="2">The sequence shown here is derived from an EMBL/GenBank/DDBJ whole genome shotgun (WGS) entry which is preliminary data.</text>
</comment>